<dbReference type="Proteomes" id="UP000238308">
    <property type="component" value="Unassembled WGS sequence"/>
</dbReference>
<dbReference type="RefSeq" id="WP_146129761.1">
    <property type="nucleotide sequence ID" value="NZ_PVTV01000014.1"/>
</dbReference>
<accession>A0A2T0XFK5</accession>
<sequence>MPLPYLTPEIQCTAKSKRSGVRCLRARSLNWVGCTVCKMHGGGRNPANFSQQGRESGAALAERKKKMRELRELESYCKSIGLFSKTPLAIDPSRSAG</sequence>
<reference evidence="1 2" key="1">
    <citation type="submission" date="2018-03" db="EMBL/GenBank/DDBJ databases">
        <title>Genomic Encyclopedia of Type Strains, Phase III (KMG-III): the genomes of soil and plant-associated and newly described type strains.</title>
        <authorList>
            <person name="Whitman W."/>
        </authorList>
    </citation>
    <scope>NUCLEOTIDE SEQUENCE [LARGE SCALE GENOMIC DNA]</scope>
    <source>
        <strain evidence="1 2">MWH-P2sevCIIIb</strain>
    </source>
</reference>
<comment type="caution">
    <text evidence="1">The sequence shown here is derived from an EMBL/GenBank/DDBJ whole genome shotgun (WGS) entry which is preliminary data.</text>
</comment>
<gene>
    <name evidence="1" type="ORF">BCM14_2169</name>
</gene>
<organism evidence="1 2">
    <name type="scientific">Jezberella montanilacus</name>
    <dbReference type="NCBI Taxonomy" id="323426"/>
    <lineage>
        <taxon>Bacteria</taxon>
        <taxon>Pseudomonadati</taxon>
        <taxon>Pseudomonadota</taxon>
        <taxon>Betaproteobacteria</taxon>
        <taxon>Burkholderiales</taxon>
        <taxon>Alcaligenaceae</taxon>
        <taxon>Jezberella</taxon>
    </lineage>
</organism>
<dbReference type="EMBL" id="PVTV01000014">
    <property type="protein sequence ID" value="PRY97705.1"/>
    <property type="molecule type" value="Genomic_DNA"/>
</dbReference>
<name>A0A2T0XFK5_9BURK</name>
<protein>
    <submittedName>
        <fullName evidence="1">Uncharacterized protein</fullName>
    </submittedName>
</protein>
<proteinExistence type="predicted"/>
<dbReference type="OrthoDB" id="7873969at2"/>
<dbReference type="AlphaFoldDB" id="A0A2T0XFK5"/>
<keyword evidence="2" id="KW-1185">Reference proteome</keyword>
<evidence type="ECO:0000313" key="1">
    <source>
        <dbReference type="EMBL" id="PRY97705.1"/>
    </source>
</evidence>
<evidence type="ECO:0000313" key="2">
    <source>
        <dbReference type="Proteomes" id="UP000238308"/>
    </source>
</evidence>